<feature type="domain" description="Transketolase-like pyrimidine-binding" evidence="5">
    <location>
        <begin position="601"/>
        <end position="806"/>
    </location>
</feature>
<sequence>MWRASLANVHHTRRLGAVGAGLAWRRAAVAAPIAGWAVGPAKPDSVLRRCYHEDIVYGYRVPKVFDYPDYSSKQLSNRQQQAALVCLVSAYRSIGHRATDLDPLKIQKRQAIPELDPARYGLADASQMFDVDGILAIKSESGSTKMSVAEIHRALTDLYCGHVAFEFEHIPDTAERRWFADHVESTSTDTKLAAAKKRRFYELLARSEAFDNFMQKKFGQVKRYGLEGAESAIVALDELFSLCNHSGIAEAVVGMPHRGRLNILIDLLKYSPRALFHKLQGNAEFPRDLPASGDVISHIASSPKLNYGCTSDLHVTMLHNPSHLEAVNPVVAGYGRAKQMYLYDKNTDPGCALGDRLIGIQIHGDAAFTGQGVIMETLGLSNLPHFSLGGTVHIIINNQIGYTTPATNARSTLYTSDVAKMVNAPVIHVNGDYPEEVARAMRVAFEYRKMFRKDVIIDLITFRRWGHNELDEPSFTQPHMYKIIRARESVPKQYERQMQEEGIVTKDDASETRAAFVKHLDDELAASKDFVPQADHLKGKWAGLIMSTEAVTTIDTGVPVATLRKVGEKSVSVDQAFHVHSRLTKHHIQPRLKRLSEGTSVDWATAEALAFGSLLKEGFNIRLCGQDVGRGTFSQRHAMFVCQDTENVYIPLNSIGGKQGKLEVANSNLSELAVLGFEYGVSIQSPTVLPIWEAQFGDFNNTAQVIIDTYISSGETKWLRQSGLVMLLPHGYDGAGPEHSSSRIERFLQMCNTPHDLTDAGQVQNPNMHVAVPTTPAQIFHLLRRQMKRNYRKPLVVAGPKTLLRLSAATSSLEEMAPGTSFQPVLSDSLADDPGLVKRVVFVAGKLYYDLAKAYADRKDEISSKIAIVRVEEICPFPRSQLTRELERFSGATEFIWCQEETMNAGAYSFVQPRLQSILPSGARLGYIGREPLAAPVTGISCVYKAEQAQIIESALSGI</sequence>
<dbReference type="OrthoDB" id="413077at2759"/>
<evidence type="ECO:0000256" key="3">
    <source>
        <dbReference type="ARBA" id="ARBA00023002"/>
    </source>
</evidence>
<dbReference type="PIRSF" id="PIRSF000157">
    <property type="entry name" value="Oxoglu_dh_E1"/>
    <property type="match status" value="1"/>
</dbReference>
<evidence type="ECO:0000313" key="7">
    <source>
        <dbReference type="Proteomes" id="UP001150907"/>
    </source>
</evidence>
<reference evidence="6" key="1">
    <citation type="submission" date="2022-07" db="EMBL/GenBank/DDBJ databases">
        <title>Phylogenomic reconstructions and comparative analyses of Kickxellomycotina fungi.</title>
        <authorList>
            <person name="Reynolds N.K."/>
            <person name="Stajich J.E."/>
            <person name="Barry K."/>
            <person name="Grigoriev I.V."/>
            <person name="Crous P."/>
            <person name="Smith M.E."/>
        </authorList>
    </citation>
    <scope>NUCLEOTIDE SEQUENCE</scope>
    <source>
        <strain evidence="6">IMI 214461</strain>
    </source>
</reference>
<dbReference type="InterPro" id="IPR042179">
    <property type="entry name" value="KGD_C_sf"/>
</dbReference>
<dbReference type="GO" id="GO:0030976">
    <property type="term" value="F:thiamine pyrophosphate binding"/>
    <property type="evidence" value="ECO:0007669"/>
    <property type="project" value="InterPro"/>
</dbReference>
<dbReference type="Proteomes" id="UP001150907">
    <property type="component" value="Unassembled WGS sequence"/>
</dbReference>
<keyword evidence="4" id="KW-0786">Thiamine pyrophosphate</keyword>
<dbReference type="InterPro" id="IPR029061">
    <property type="entry name" value="THDP-binding"/>
</dbReference>
<evidence type="ECO:0000256" key="1">
    <source>
        <dbReference type="ARBA" id="ARBA00001964"/>
    </source>
</evidence>
<dbReference type="EMBL" id="JANBQF010000044">
    <property type="protein sequence ID" value="KAJ2006890.1"/>
    <property type="molecule type" value="Genomic_DNA"/>
</dbReference>
<keyword evidence="7" id="KW-1185">Reference proteome</keyword>
<name>A0A9W8BH52_9FUNG</name>
<dbReference type="Pfam" id="PF16870">
    <property type="entry name" value="OxoGdeHyase_C"/>
    <property type="match status" value="1"/>
</dbReference>
<comment type="cofactor">
    <cofactor evidence="1">
        <name>thiamine diphosphate</name>
        <dbReference type="ChEBI" id="CHEBI:58937"/>
    </cofactor>
</comment>
<dbReference type="InterPro" id="IPR001017">
    <property type="entry name" value="DH_E1"/>
</dbReference>
<evidence type="ECO:0000256" key="2">
    <source>
        <dbReference type="ARBA" id="ARBA00006936"/>
    </source>
</evidence>
<dbReference type="InterPro" id="IPR031717">
    <property type="entry name" value="ODO-1/KGD_C"/>
</dbReference>
<evidence type="ECO:0000256" key="4">
    <source>
        <dbReference type="ARBA" id="ARBA00023052"/>
    </source>
</evidence>
<dbReference type="PANTHER" id="PTHR23152:SF4">
    <property type="entry name" value="2-OXOADIPATE DEHYDROGENASE COMPLEX COMPONENT E1"/>
    <property type="match status" value="1"/>
</dbReference>
<dbReference type="NCBIfam" id="NF006914">
    <property type="entry name" value="PRK09404.1"/>
    <property type="match status" value="1"/>
</dbReference>
<evidence type="ECO:0000259" key="5">
    <source>
        <dbReference type="SMART" id="SM00861"/>
    </source>
</evidence>
<gene>
    <name evidence="6" type="ORF">H4R26_001122</name>
</gene>
<proteinExistence type="inferred from homology"/>
<evidence type="ECO:0000313" key="6">
    <source>
        <dbReference type="EMBL" id="KAJ2006890.1"/>
    </source>
</evidence>
<dbReference type="InterPro" id="IPR005475">
    <property type="entry name" value="Transketolase-like_Pyr-bd"/>
</dbReference>
<dbReference type="Pfam" id="PF02779">
    <property type="entry name" value="Transket_pyr"/>
    <property type="match status" value="1"/>
</dbReference>
<dbReference type="Gene3D" id="3.40.50.970">
    <property type="match status" value="1"/>
</dbReference>
<dbReference type="CDD" id="cd02016">
    <property type="entry name" value="TPP_E1_OGDC_like"/>
    <property type="match status" value="1"/>
</dbReference>
<dbReference type="SUPFAM" id="SSF52518">
    <property type="entry name" value="Thiamin diphosphate-binding fold (THDP-binding)"/>
    <property type="match status" value="2"/>
</dbReference>
<dbReference type="NCBIfam" id="NF008907">
    <property type="entry name" value="PRK12270.1"/>
    <property type="match status" value="1"/>
</dbReference>
<dbReference type="SMART" id="SM00861">
    <property type="entry name" value="Transket_pyr"/>
    <property type="match status" value="1"/>
</dbReference>
<dbReference type="NCBIfam" id="TIGR00239">
    <property type="entry name" value="2oxo_dh_E1"/>
    <property type="match status" value="1"/>
</dbReference>
<dbReference type="Pfam" id="PF00676">
    <property type="entry name" value="E1_dh"/>
    <property type="match status" value="1"/>
</dbReference>
<organism evidence="6 7">
    <name type="scientific">Coemansia thaxteri</name>
    <dbReference type="NCBI Taxonomy" id="2663907"/>
    <lineage>
        <taxon>Eukaryota</taxon>
        <taxon>Fungi</taxon>
        <taxon>Fungi incertae sedis</taxon>
        <taxon>Zoopagomycota</taxon>
        <taxon>Kickxellomycotina</taxon>
        <taxon>Kickxellomycetes</taxon>
        <taxon>Kickxellales</taxon>
        <taxon>Kickxellaceae</taxon>
        <taxon>Coemansia</taxon>
    </lineage>
</organism>
<comment type="similarity">
    <text evidence="2">Belongs to the alpha-ketoglutarate dehydrogenase family.</text>
</comment>
<dbReference type="InterPro" id="IPR011603">
    <property type="entry name" value="2oxoglutarate_DH_E1"/>
</dbReference>
<dbReference type="GO" id="GO:0006091">
    <property type="term" value="P:generation of precursor metabolites and energy"/>
    <property type="evidence" value="ECO:0007669"/>
    <property type="project" value="UniProtKB-ARBA"/>
</dbReference>
<comment type="caution">
    <text evidence="6">The sequence shown here is derived from an EMBL/GenBank/DDBJ whole genome shotgun (WGS) entry which is preliminary data.</text>
</comment>
<protein>
    <recommendedName>
        <fullName evidence="5">Transketolase-like pyrimidine-binding domain-containing protein</fullName>
    </recommendedName>
</protein>
<dbReference type="AlphaFoldDB" id="A0A9W8BH52"/>
<accession>A0A9W8BH52</accession>
<dbReference type="Gene3D" id="3.40.50.11610">
    <property type="entry name" value="Multifunctional 2-oxoglutarate metabolism enzyme, C-terminal domain"/>
    <property type="match status" value="1"/>
</dbReference>
<dbReference type="Gene3D" id="3.40.50.12470">
    <property type="match status" value="1"/>
</dbReference>
<dbReference type="Gene3D" id="1.10.287.1150">
    <property type="entry name" value="TPP helical domain"/>
    <property type="match status" value="1"/>
</dbReference>
<keyword evidence="3" id="KW-0560">Oxidoreductase</keyword>
<dbReference type="PANTHER" id="PTHR23152">
    <property type="entry name" value="2-OXOGLUTARATE DEHYDROGENASE"/>
    <property type="match status" value="1"/>
</dbReference>
<dbReference type="GO" id="GO:0016624">
    <property type="term" value="F:oxidoreductase activity, acting on the aldehyde or oxo group of donors, disulfide as acceptor"/>
    <property type="evidence" value="ECO:0007669"/>
    <property type="project" value="InterPro"/>
</dbReference>